<feature type="domain" description="C2" evidence="18">
    <location>
        <begin position="1"/>
        <end position="109"/>
    </location>
</feature>
<keyword evidence="20" id="KW-1185">Reference proteome</keyword>
<evidence type="ECO:0000256" key="8">
    <source>
        <dbReference type="ARBA" id="ARBA00022723"/>
    </source>
</evidence>
<dbReference type="InterPro" id="IPR038983">
    <property type="entry name" value="C2CD5"/>
</dbReference>
<protein>
    <recommendedName>
        <fullName evidence="16">C2 domain-containing protein 5</fullName>
    </recommendedName>
</protein>
<dbReference type="FunFam" id="2.60.40.150:FF:000020">
    <property type="entry name" value="C2 calcium dependent domain containing 5"/>
    <property type="match status" value="1"/>
</dbReference>
<keyword evidence="8" id="KW-0479">Metal-binding</keyword>
<dbReference type="CTD" id="9847"/>
<dbReference type="CDD" id="cd08688">
    <property type="entry name" value="C2_KIAA0528-like"/>
    <property type="match status" value="1"/>
</dbReference>
<dbReference type="GO" id="GO:0072659">
    <property type="term" value="P:protein localization to plasma membrane"/>
    <property type="evidence" value="ECO:0007669"/>
    <property type="project" value="TreeGrafter"/>
</dbReference>
<evidence type="ECO:0000256" key="11">
    <source>
        <dbReference type="ARBA" id="ARBA00023121"/>
    </source>
</evidence>
<dbReference type="AlphaFoldDB" id="A0A2K5K9P4"/>
<reference evidence="19" key="2">
    <citation type="submission" date="2025-09" db="UniProtKB">
        <authorList>
            <consortium name="Ensembl"/>
        </authorList>
    </citation>
    <scope>IDENTIFICATION</scope>
</reference>
<evidence type="ECO:0000256" key="4">
    <source>
        <dbReference type="ARBA" id="ARBA00004544"/>
    </source>
</evidence>
<evidence type="ECO:0000256" key="17">
    <source>
        <dbReference type="SAM" id="MobiDB-lite"/>
    </source>
</evidence>
<evidence type="ECO:0000313" key="19">
    <source>
        <dbReference type="Ensembl" id="ENSCANP00000037815.1"/>
    </source>
</evidence>
<evidence type="ECO:0000256" key="14">
    <source>
        <dbReference type="ARBA" id="ARBA00023329"/>
    </source>
</evidence>
<comment type="subcellular location">
    <subcellularLocation>
        <location evidence="2">Cell membrane</location>
    </subcellularLocation>
    <subcellularLocation>
        <location evidence="3">Cell projection</location>
        <location evidence="3">Ruffle</location>
    </subcellularLocation>
    <subcellularLocation>
        <location evidence="4">Cytoplasm</location>
        <location evidence="4">Cell cortex</location>
    </subcellularLocation>
    <subcellularLocation>
        <location evidence="1">Cytoplasmic vesicle membrane</location>
    </subcellularLocation>
</comment>
<evidence type="ECO:0000256" key="12">
    <source>
        <dbReference type="ARBA" id="ARBA00023136"/>
    </source>
</evidence>
<dbReference type="SUPFAM" id="SSF49562">
    <property type="entry name" value="C2 domain (Calcium/lipid-binding domain, CaLB)"/>
    <property type="match status" value="1"/>
</dbReference>
<evidence type="ECO:0000256" key="15">
    <source>
        <dbReference type="ARBA" id="ARBA00054259"/>
    </source>
</evidence>
<keyword evidence="14" id="KW-0968">Cytoplasmic vesicle</keyword>
<keyword evidence="6" id="KW-1003">Cell membrane</keyword>
<evidence type="ECO:0000256" key="2">
    <source>
        <dbReference type="ARBA" id="ARBA00004236"/>
    </source>
</evidence>
<dbReference type="Gene3D" id="2.60.40.150">
    <property type="entry name" value="C2 domain"/>
    <property type="match status" value="1"/>
</dbReference>
<dbReference type="GO" id="GO:0031340">
    <property type="term" value="P:positive regulation of vesicle fusion"/>
    <property type="evidence" value="ECO:0007669"/>
    <property type="project" value="UniProtKB-ARBA"/>
</dbReference>
<keyword evidence="11" id="KW-0446">Lipid-binding</keyword>
<keyword evidence="9" id="KW-0106">Calcium</keyword>
<dbReference type="InterPro" id="IPR056430">
    <property type="entry name" value="C2CD5_YbjQ-like_dom"/>
</dbReference>
<dbReference type="GeneID" id="105521135"/>
<dbReference type="SMART" id="SM00239">
    <property type="entry name" value="C2"/>
    <property type="match status" value="1"/>
</dbReference>
<sequence>MPGKLKVKIVAGRHLPVMDRASDLTDAFVEVKFGNTTFKTDVYLKSLNPQWNSEWFKFEVDDEDLQDEPLQITVLDHDTYSANDAIGKVYIDIDPLLYSEAATVISGWFPIYDTIHGIRGEINVVVKVDLFNDLNRFRQSSCGVKFFCTTSIPKCYRAVIIHGFVEELVVNEDPEYQWIDRIRTPRASNEARQRLISLMSGELQRKIGLKVLEMRGNAVVGYLQCFDLEGESGLVVRAIGTACTLDKLSSPAAFLPACNSPSKEMKESPLVHPPSHGCRSTHNSPIHTATGSRLTQNFSVSVPTLIYTGMGSGSAGKEGGPFKALLRQQTQSALEQRGGSPHRFCRRREFPFFTLTAFPPGFLVHVGGVVSARSVKLLDRIHNPDEPETRDAWWAEIRQEIKSHAKALGCHAVVGYSESTSICEEVCILSASGTAAVLNPRFLQDGTVEGCLEQRLEENVSTRCGFCHIPYDELNMPFPAHLTYCYNCRKQKVPDVLFTTIDLPTDATVIGKGCLIQARLCRLKKKAQAEANATAISNLLPFMEYEVHTQLMNKLKLKGMNALFGLRIQITVGENMLMGLASATGVYLAALPTPGGIQIAGKTPNDGSYEQHISHMQKKINDTIAKNKELYEINPPEISEEIIGSPIPEPRQRSRLLRSQSESSDEVTELDLSHGKKDAFVLEIDDTDAMEDVHSLLTDVPPPSGFYSCNTEIMPGINNWTSEIQMFTSVRVIRLSSLNLTNQALNKNFNDLCENLLKSLYFKLRSMIPCCLCHVNFTVSLPEDELIQVTVTAVAITFDKNQALQTTKTPVEKSLQRASTDNEELLQFPLELCSDSLPSHPFPPVKEHLESASSNSGIPAAQRATSVDYSSFADRCSSWIELIKLKAQTIRRGSIKTTVTVEKASPVGDGNFRNRSAPPCANSTVGVVKMTPLSFIPGAKITKYLGIINMFFIRETTSLREEGGVSGFLHAFIAEVFAMVRAHVAALGGNAVVSYIMKQCVFMENPNKNQAQCLINVSGDAVVFVRESDLEVVSSQQPTTNCQSSCTEGEVTT</sequence>
<dbReference type="GO" id="GO:0005544">
    <property type="term" value="F:calcium-dependent phospholipid binding"/>
    <property type="evidence" value="ECO:0007669"/>
    <property type="project" value="InterPro"/>
</dbReference>
<proteinExistence type="predicted"/>
<evidence type="ECO:0000256" key="5">
    <source>
        <dbReference type="ARBA" id="ARBA00022448"/>
    </source>
</evidence>
<dbReference type="RefSeq" id="XP_011810581.1">
    <property type="nucleotide sequence ID" value="XM_011955191.1"/>
</dbReference>
<dbReference type="PANTHER" id="PTHR37412:SF2">
    <property type="entry name" value="C2 DOMAIN-CONTAINING PROTEIN 5"/>
    <property type="match status" value="1"/>
</dbReference>
<evidence type="ECO:0000256" key="1">
    <source>
        <dbReference type="ARBA" id="ARBA00004156"/>
    </source>
</evidence>
<evidence type="ECO:0000256" key="3">
    <source>
        <dbReference type="ARBA" id="ARBA00004466"/>
    </source>
</evidence>
<comment type="function">
    <text evidence="15">Required for insulin-stimulated glucose transport and glucose transporter SLC2A4/GLUT4 translocation from intracellular glucose storage vesicle (GSV) to the plasma membrane (PM) in adipocytes. Binds phospholipid membranes in a calcium-dependent manner and is necessary for the optimal membrane fusion between SLC2A4/GLUT4 GSV and the PM.</text>
</comment>
<dbReference type="Pfam" id="PF23128">
    <property type="entry name" value="YbjQ_4"/>
    <property type="match status" value="1"/>
</dbReference>
<reference evidence="19" key="1">
    <citation type="submission" date="2025-08" db="UniProtKB">
        <authorList>
            <consortium name="Ensembl"/>
        </authorList>
    </citation>
    <scope>IDENTIFICATION</scope>
</reference>
<evidence type="ECO:0000256" key="16">
    <source>
        <dbReference type="ARBA" id="ARBA00068078"/>
    </source>
</evidence>
<evidence type="ECO:0000256" key="7">
    <source>
        <dbReference type="ARBA" id="ARBA00022490"/>
    </source>
</evidence>
<dbReference type="Pfam" id="PF23028">
    <property type="entry name" value="YbjQ_3"/>
    <property type="match status" value="1"/>
</dbReference>
<keyword evidence="10" id="KW-0653">Protein transport</keyword>
<dbReference type="Ensembl" id="ENSCANT00000061068.1">
    <property type="protein sequence ID" value="ENSCANP00000037815.1"/>
    <property type="gene ID" value="ENSCANG00000042426.1"/>
</dbReference>
<dbReference type="PROSITE" id="PS50004">
    <property type="entry name" value="C2"/>
    <property type="match status" value="1"/>
</dbReference>
<dbReference type="InterPro" id="IPR035892">
    <property type="entry name" value="C2_domain_sf"/>
</dbReference>
<feature type="region of interest" description="Disordered" evidence="17">
    <location>
        <begin position="641"/>
        <end position="671"/>
    </location>
</feature>
<evidence type="ECO:0000313" key="20">
    <source>
        <dbReference type="Proteomes" id="UP000233080"/>
    </source>
</evidence>
<dbReference type="GO" id="GO:0030659">
    <property type="term" value="C:cytoplasmic vesicle membrane"/>
    <property type="evidence" value="ECO:0007669"/>
    <property type="project" value="UniProtKB-SubCell"/>
</dbReference>
<keyword evidence="12" id="KW-0472">Membrane</keyword>
<dbReference type="GO" id="GO:0005938">
    <property type="term" value="C:cell cortex"/>
    <property type="evidence" value="ECO:0007669"/>
    <property type="project" value="UniProtKB-SubCell"/>
</dbReference>
<evidence type="ECO:0000259" key="18">
    <source>
        <dbReference type="PROSITE" id="PS50004"/>
    </source>
</evidence>
<keyword evidence="13" id="KW-0966">Cell projection</keyword>
<dbReference type="GO" id="GO:0008286">
    <property type="term" value="P:insulin receptor signaling pathway"/>
    <property type="evidence" value="ECO:0007669"/>
    <property type="project" value="UniProtKB-ARBA"/>
</dbReference>
<dbReference type="InterPro" id="IPR056431">
    <property type="entry name" value="C2CD5_YbjQ-rel_dom"/>
</dbReference>
<evidence type="ECO:0000256" key="6">
    <source>
        <dbReference type="ARBA" id="ARBA00022475"/>
    </source>
</evidence>
<dbReference type="InterPro" id="IPR037785">
    <property type="entry name" value="C2_C2CD5"/>
</dbReference>
<evidence type="ECO:0000256" key="9">
    <source>
        <dbReference type="ARBA" id="ARBA00022837"/>
    </source>
</evidence>
<name>A0A2K5K9P4_COLAP</name>
<dbReference type="GO" id="GO:0090314">
    <property type="term" value="P:positive regulation of protein targeting to membrane"/>
    <property type="evidence" value="ECO:0007669"/>
    <property type="project" value="TreeGrafter"/>
</dbReference>
<evidence type="ECO:0000256" key="10">
    <source>
        <dbReference type="ARBA" id="ARBA00022927"/>
    </source>
</evidence>
<dbReference type="Pfam" id="PF00168">
    <property type="entry name" value="C2"/>
    <property type="match status" value="1"/>
</dbReference>
<dbReference type="GO" id="GO:0005886">
    <property type="term" value="C:plasma membrane"/>
    <property type="evidence" value="ECO:0007669"/>
    <property type="project" value="UniProtKB-SubCell"/>
</dbReference>
<accession>A0A2K5K9P4</accession>
<dbReference type="GO" id="GO:0065002">
    <property type="term" value="P:intracellular protein transmembrane transport"/>
    <property type="evidence" value="ECO:0007669"/>
    <property type="project" value="TreeGrafter"/>
</dbReference>
<dbReference type="GO" id="GO:0010828">
    <property type="term" value="P:positive regulation of D-glucose transmembrane transport"/>
    <property type="evidence" value="ECO:0007669"/>
    <property type="project" value="TreeGrafter"/>
</dbReference>
<keyword evidence="5" id="KW-0813">Transport</keyword>
<evidence type="ECO:0000256" key="13">
    <source>
        <dbReference type="ARBA" id="ARBA00023273"/>
    </source>
</evidence>
<dbReference type="InterPro" id="IPR057815">
    <property type="entry name" value="C2CD5_C"/>
</dbReference>
<dbReference type="GO" id="GO:0005509">
    <property type="term" value="F:calcium ion binding"/>
    <property type="evidence" value="ECO:0007669"/>
    <property type="project" value="UniProtKB-ARBA"/>
</dbReference>
<dbReference type="GO" id="GO:0001726">
    <property type="term" value="C:ruffle"/>
    <property type="evidence" value="ECO:0007669"/>
    <property type="project" value="UniProtKB-SubCell"/>
</dbReference>
<dbReference type="Proteomes" id="UP000233080">
    <property type="component" value="Unassembled WGS sequence"/>
</dbReference>
<dbReference type="InterPro" id="IPR000008">
    <property type="entry name" value="C2_dom"/>
</dbReference>
<dbReference type="PANTHER" id="PTHR37412">
    <property type="entry name" value="C2 DOMAIN-CONTAINING PROTEIN 5"/>
    <property type="match status" value="1"/>
</dbReference>
<organism evidence="19 20">
    <name type="scientific">Colobus angolensis palliatus</name>
    <name type="common">Peters' Angolan colobus</name>
    <dbReference type="NCBI Taxonomy" id="336983"/>
    <lineage>
        <taxon>Eukaryota</taxon>
        <taxon>Metazoa</taxon>
        <taxon>Chordata</taxon>
        <taxon>Craniata</taxon>
        <taxon>Vertebrata</taxon>
        <taxon>Euteleostomi</taxon>
        <taxon>Mammalia</taxon>
        <taxon>Eutheria</taxon>
        <taxon>Euarchontoglires</taxon>
        <taxon>Primates</taxon>
        <taxon>Haplorrhini</taxon>
        <taxon>Catarrhini</taxon>
        <taxon>Cercopithecidae</taxon>
        <taxon>Colobinae</taxon>
        <taxon>Colobus</taxon>
    </lineage>
</organism>
<dbReference type="Pfam" id="PF23025">
    <property type="entry name" value="YbjQ_2"/>
    <property type="match status" value="3"/>
</dbReference>
<keyword evidence="7" id="KW-0963">Cytoplasm</keyword>